<evidence type="ECO:0000313" key="2">
    <source>
        <dbReference type="WBParaSite" id="nRc.2.0.1.t07728-RA"/>
    </source>
</evidence>
<evidence type="ECO:0000313" key="1">
    <source>
        <dbReference type="Proteomes" id="UP000887565"/>
    </source>
</evidence>
<proteinExistence type="predicted"/>
<reference evidence="2" key="1">
    <citation type="submission" date="2022-11" db="UniProtKB">
        <authorList>
            <consortium name="WormBaseParasite"/>
        </authorList>
    </citation>
    <scope>IDENTIFICATION</scope>
</reference>
<dbReference type="WBParaSite" id="nRc.2.0.1.t07728-RA">
    <property type="protein sequence ID" value="nRc.2.0.1.t07728-RA"/>
    <property type="gene ID" value="nRc.2.0.1.g07728"/>
</dbReference>
<organism evidence="1 2">
    <name type="scientific">Romanomermis culicivorax</name>
    <name type="common">Nematode worm</name>
    <dbReference type="NCBI Taxonomy" id="13658"/>
    <lineage>
        <taxon>Eukaryota</taxon>
        <taxon>Metazoa</taxon>
        <taxon>Ecdysozoa</taxon>
        <taxon>Nematoda</taxon>
        <taxon>Enoplea</taxon>
        <taxon>Dorylaimia</taxon>
        <taxon>Mermithida</taxon>
        <taxon>Mermithoidea</taxon>
        <taxon>Mermithidae</taxon>
        <taxon>Romanomermis</taxon>
    </lineage>
</organism>
<sequence>MDVWAHSTASQLLLHSLSHTRIRHIPKSDANSYLKDACSCLVLNPSSSGAVGNFFIFFSSSEDRPRKEKFFLNGNLAIEEA</sequence>
<dbReference type="AlphaFoldDB" id="A0A915I0T4"/>
<dbReference type="Proteomes" id="UP000887565">
    <property type="component" value="Unplaced"/>
</dbReference>
<keyword evidence="1" id="KW-1185">Reference proteome</keyword>
<name>A0A915I0T4_ROMCU</name>
<accession>A0A915I0T4</accession>
<protein>
    <submittedName>
        <fullName evidence="2">Uncharacterized protein</fullName>
    </submittedName>
</protein>